<evidence type="ECO:0000256" key="5">
    <source>
        <dbReference type="SAM" id="Phobius"/>
    </source>
</evidence>
<evidence type="ECO:0000313" key="7">
    <source>
        <dbReference type="Proteomes" id="UP000180253"/>
    </source>
</evidence>
<keyword evidence="3 5" id="KW-1133">Transmembrane helix</keyword>
<name>A0A1S1N1X5_9GAMM</name>
<dbReference type="InterPro" id="IPR038770">
    <property type="entry name" value="Na+/solute_symporter_sf"/>
</dbReference>
<comment type="caution">
    <text evidence="6">The sequence shown here is derived from an EMBL/GenBank/DDBJ whole genome shotgun (WGS) entry which is preliminary data.</text>
</comment>
<reference evidence="6 7" key="1">
    <citation type="submission" date="2016-10" db="EMBL/GenBank/DDBJ databases">
        <title>Pseudoalteromonas amylolytica sp. nov., isolated from the surface seawater.</title>
        <authorList>
            <person name="Wu Y.-H."/>
            <person name="Cheng H."/>
            <person name="Jin X.-B."/>
            <person name="Wang C.-S."/>
            <person name="Xu X.-W."/>
        </authorList>
    </citation>
    <scope>NUCLEOTIDE SEQUENCE [LARGE SCALE GENOMIC DNA]</scope>
    <source>
        <strain evidence="6 7">JCM 12483</strain>
    </source>
</reference>
<sequence length="314" mass="33907">MMTAITQLFPVWAILLSALALFFPNLFINFKSAIIPMLMVIMLSMGLTLTPQDFVRAIQHKKAVLIAVLLQFTVMPLMAYVLATLLRFDTDLLIGMVLVGTVAGGTASNVMCYLAKGDVALSITMTAISTLLGVILTPFLTALLIGQVVDIPVTAMLASLLKIVLLPVTLGVLINRIFADKLSHIKPHLPLVSMTTIVFIIAIIVALNSTKLQSIGLLVFVAVVAHNAIGLLLGYWIPKCLKQEETVCRTIAFEVGMQNSGLAVALAMKFFTPATAIAGTLFSIWHNVSGSMLAGFWSKRCESKPELKPDTKHS</sequence>
<feature type="transmembrane region" description="Helical" evidence="5">
    <location>
        <begin position="92"/>
        <end position="115"/>
    </location>
</feature>
<dbReference type="Pfam" id="PF01758">
    <property type="entry name" value="SBF"/>
    <property type="match status" value="1"/>
</dbReference>
<proteinExistence type="predicted"/>
<dbReference type="PANTHER" id="PTHR10361:SF28">
    <property type="entry name" value="P3 PROTEIN-RELATED"/>
    <property type="match status" value="1"/>
</dbReference>
<feature type="transmembrane region" description="Helical" evidence="5">
    <location>
        <begin position="30"/>
        <end position="51"/>
    </location>
</feature>
<dbReference type="InterPro" id="IPR004710">
    <property type="entry name" value="Bilac:Na_transpt"/>
</dbReference>
<keyword evidence="7" id="KW-1185">Reference proteome</keyword>
<dbReference type="InterPro" id="IPR002657">
    <property type="entry name" value="BilAc:Na_symport/Acr3"/>
</dbReference>
<evidence type="ECO:0000256" key="4">
    <source>
        <dbReference type="ARBA" id="ARBA00023136"/>
    </source>
</evidence>
<dbReference type="GO" id="GO:0016020">
    <property type="term" value="C:membrane"/>
    <property type="evidence" value="ECO:0007669"/>
    <property type="project" value="UniProtKB-SubCell"/>
</dbReference>
<feature type="transmembrane region" description="Helical" evidence="5">
    <location>
        <begin position="127"/>
        <end position="149"/>
    </location>
</feature>
<dbReference type="OrthoDB" id="9806785at2"/>
<evidence type="ECO:0000256" key="1">
    <source>
        <dbReference type="ARBA" id="ARBA00004141"/>
    </source>
</evidence>
<gene>
    <name evidence="6" type="ORF">BIW53_17460</name>
</gene>
<feature type="transmembrane region" description="Helical" evidence="5">
    <location>
        <begin position="155"/>
        <end position="177"/>
    </location>
</feature>
<protein>
    <submittedName>
        <fullName evidence="6">Bile acid:sodium symporter</fullName>
    </submittedName>
</protein>
<dbReference type="Gene3D" id="1.20.1530.20">
    <property type="match status" value="1"/>
</dbReference>
<keyword evidence="2 5" id="KW-0812">Transmembrane</keyword>
<feature type="transmembrane region" description="Helical" evidence="5">
    <location>
        <begin position="189"/>
        <end position="209"/>
    </location>
</feature>
<evidence type="ECO:0000256" key="2">
    <source>
        <dbReference type="ARBA" id="ARBA00022692"/>
    </source>
</evidence>
<dbReference type="PANTHER" id="PTHR10361">
    <property type="entry name" value="SODIUM-BILE ACID COTRANSPORTER"/>
    <property type="match status" value="1"/>
</dbReference>
<dbReference type="Proteomes" id="UP000180253">
    <property type="component" value="Unassembled WGS sequence"/>
</dbReference>
<dbReference type="EMBL" id="MNAN01000035">
    <property type="protein sequence ID" value="OHU94007.1"/>
    <property type="molecule type" value="Genomic_DNA"/>
</dbReference>
<dbReference type="RefSeq" id="WP_070993299.1">
    <property type="nucleotide sequence ID" value="NZ_CBCSHD010000004.1"/>
</dbReference>
<dbReference type="AlphaFoldDB" id="A0A1S1N1X5"/>
<dbReference type="STRING" id="327939.BIW53_17460"/>
<evidence type="ECO:0000313" key="6">
    <source>
        <dbReference type="EMBL" id="OHU94007.1"/>
    </source>
</evidence>
<comment type="subcellular location">
    <subcellularLocation>
        <location evidence="1">Membrane</location>
        <topology evidence="1">Multi-pass membrane protein</topology>
    </subcellularLocation>
</comment>
<feature type="transmembrane region" description="Helical" evidence="5">
    <location>
        <begin position="63"/>
        <end position="86"/>
    </location>
</feature>
<evidence type="ECO:0000256" key="3">
    <source>
        <dbReference type="ARBA" id="ARBA00022989"/>
    </source>
</evidence>
<organism evidence="6 7">
    <name type="scientific">Pseudoalteromonas byunsanensis</name>
    <dbReference type="NCBI Taxonomy" id="327939"/>
    <lineage>
        <taxon>Bacteria</taxon>
        <taxon>Pseudomonadati</taxon>
        <taxon>Pseudomonadota</taxon>
        <taxon>Gammaproteobacteria</taxon>
        <taxon>Alteromonadales</taxon>
        <taxon>Pseudoalteromonadaceae</taxon>
        <taxon>Pseudoalteromonas</taxon>
    </lineage>
</organism>
<accession>A0A1S1N1X5</accession>
<feature type="transmembrane region" description="Helical" evidence="5">
    <location>
        <begin position="215"/>
        <end position="237"/>
    </location>
</feature>
<keyword evidence="4 5" id="KW-0472">Membrane</keyword>